<keyword evidence="5" id="KW-0680">Restriction system</keyword>
<evidence type="ECO:0000259" key="6">
    <source>
        <dbReference type="PROSITE" id="PS50042"/>
    </source>
</evidence>
<organism evidence="7 8">
    <name type="scientific">Fructilactobacillus cliffordii</name>
    <dbReference type="NCBI Taxonomy" id="2940299"/>
    <lineage>
        <taxon>Bacteria</taxon>
        <taxon>Bacillati</taxon>
        <taxon>Bacillota</taxon>
        <taxon>Bacilli</taxon>
        <taxon>Lactobacillales</taxon>
        <taxon>Lactobacillaceae</taxon>
        <taxon>Fructilactobacillus</taxon>
    </lineage>
</organism>
<dbReference type="PROSITE" id="PS00092">
    <property type="entry name" value="N6_MTASE"/>
    <property type="match status" value="1"/>
</dbReference>
<dbReference type="Pfam" id="PF18273">
    <property type="entry name" value="T3RM_EcoP15I_C"/>
    <property type="match status" value="1"/>
</dbReference>
<dbReference type="InterPro" id="IPR041405">
    <property type="entry name" value="T3RM_EcoP15I_C"/>
</dbReference>
<dbReference type="SUPFAM" id="SSF53335">
    <property type="entry name" value="S-adenosyl-L-methionine-dependent methyltransferases"/>
    <property type="match status" value="1"/>
</dbReference>
<dbReference type="InterPro" id="IPR002295">
    <property type="entry name" value="N4/N6-MTase_EcoPI_Mod-like"/>
</dbReference>
<keyword evidence="4" id="KW-0949">S-adenosyl-L-methionine</keyword>
<name>A0A9Q8ZPV9_9LACO</name>
<dbReference type="InterPro" id="IPR002052">
    <property type="entry name" value="DNA_methylase_N6_adenine_CS"/>
</dbReference>
<keyword evidence="2" id="KW-0489">Methyltransferase</keyword>
<dbReference type="InterPro" id="IPR002941">
    <property type="entry name" value="DNA_methylase_N4/N6"/>
</dbReference>
<keyword evidence="8" id="KW-1185">Reference proteome</keyword>
<evidence type="ECO:0000256" key="4">
    <source>
        <dbReference type="ARBA" id="ARBA00022691"/>
    </source>
</evidence>
<gene>
    <name evidence="7" type="ORF">M3M40_00810</name>
</gene>
<dbReference type="PRINTS" id="PR00506">
    <property type="entry name" value="D21N6MTFRASE"/>
</dbReference>
<dbReference type="GO" id="GO:0003677">
    <property type="term" value="F:DNA binding"/>
    <property type="evidence" value="ECO:0007669"/>
    <property type="project" value="InterPro"/>
</dbReference>
<dbReference type="InterPro" id="IPR029063">
    <property type="entry name" value="SAM-dependent_MTases_sf"/>
</dbReference>
<dbReference type="GO" id="GO:0032259">
    <property type="term" value="P:methylation"/>
    <property type="evidence" value="ECO:0007669"/>
    <property type="project" value="UniProtKB-KW"/>
</dbReference>
<evidence type="ECO:0000256" key="5">
    <source>
        <dbReference type="ARBA" id="ARBA00022747"/>
    </source>
</evidence>
<proteinExistence type="inferred from homology"/>
<dbReference type="PIRSF" id="PIRSF015855">
    <property type="entry name" value="TypeIII_Mtase_mKpnI"/>
    <property type="match status" value="1"/>
</dbReference>
<keyword evidence="3" id="KW-0808">Transferase</keyword>
<dbReference type="Gene3D" id="3.40.50.150">
    <property type="entry name" value="Vaccinia Virus protein VP39"/>
    <property type="match status" value="1"/>
</dbReference>
<evidence type="ECO:0000256" key="3">
    <source>
        <dbReference type="ARBA" id="ARBA00022679"/>
    </source>
</evidence>
<reference evidence="7" key="1">
    <citation type="submission" date="2022-05" db="EMBL/GenBank/DDBJ databases">
        <authorList>
            <person name="Oliphant S.A."/>
            <person name="Watson-Haigh N.S."/>
            <person name="Sumby K.M."/>
            <person name="Gardner J.M."/>
            <person name="Jiranek V."/>
        </authorList>
    </citation>
    <scope>NUCLEOTIDE SEQUENCE</scope>
    <source>
        <strain evidence="7">KI4_B1</strain>
    </source>
</reference>
<dbReference type="InterPro" id="IPR000595">
    <property type="entry name" value="cNMP-bd_dom"/>
</dbReference>
<evidence type="ECO:0000256" key="1">
    <source>
        <dbReference type="ARBA" id="ARBA00006594"/>
    </source>
</evidence>
<dbReference type="REBASE" id="639890">
    <property type="entry name" value="M.FspB1ORF810P"/>
</dbReference>
<evidence type="ECO:0000256" key="2">
    <source>
        <dbReference type="ARBA" id="ARBA00022603"/>
    </source>
</evidence>
<feature type="domain" description="Cyclic nucleotide-binding" evidence="6">
    <location>
        <begin position="339"/>
        <end position="382"/>
    </location>
</feature>
<dbReference type="Proteomes" id="UP001055911">
    <property type="component" value="Chromosome"/>
</dbReference>
<sequence length="664" mass="75890">MKTDNEKFNDQLEPNSAFLKELKTKLPQFFNTDESFDMEKFQSALKKENINEFSDGYQLDFIGKDYARRQSGELPNTVIVPDNEQNNGEGKDSKNLFFTGDNLEVLRHLQGNYQNKIDVIYIDPPYNTGNDDFVYPDDFEYTDDQLKEMFGLDDDQVKRLKSIQGKSSHSAWLTFMYPRLILAKRFLSDIGVIFVSIDDNEVNNLKTAMNEIFGESSYLSTIIWDRNHSAQSGIFKVYHEYILLYANDINSINTPKSLLHEKFEAGAMKKVDDRHPLNEFTFPKGTRFDAPDGKELKGSWGRAEKVTVISGRLISDHGKLKENVTLAAGFTQIKQMKDYFEGKEVVDTRGQKVDEFYLNSSGKVKVIKERAVETPSTVQRFGTQSAASDYFAKLFNSDVSYFSSPKPVKMIQTLISWFSKKDSIILDFFAGSATTAEAVLRQNIDDGGNRKFIMVQLPEKTWKIDKNGNKSGTKGGEVAFKNGFLTIDKISRKRIKLAAKKLKKENELTLPENFDDSFKHYWVVKPTVQTLDDIDDFNPNKPNLFTNMLDNFSGENLDVPGNASGDETILATWIAKDGYSFESNIKKLKFSDYSSYLIENDRLYLIREGWGSEETKDLLNKLGNNELSIQSIVIFGYSFPIAELRELENGLNQLDEKINLIKRY</sequence>
<evidence type="ECO:0000313" key="7">
    <source>
        <dbReference type="EMBL" id="USS89380.1"/>
    </source>
</evidence>
<dbReference type="GO" id="GO:0008170">
    <property type="term" value="F:N-methyltransferase activity"/>
    <property type="evidence" value="ECO:0007669"/>
    <property type="project" value="InterPro"/>
</dbReference>
<accession>A0A9Q8ZPV9</accession>
<dbReference type="AlphaFoldDB" id="A0A9Q8ZPV9"/>
<dbReference type="Pfam" id="PF01555">
    <property type="entry name" value="N6_N4_Mtase"/>
    <property type="match status" value="1"/>
</dbReference>
<dbReference type="GO" id="GO:0009307">
    <property type="term" value="P:DNA restriction-modification system"/>
    <property type="evidence" value="ECO:0007669"/>
    <property type="project" value="UniProtKB-KW"/>
</dbReference>
<comment type="similarity">
    <text evidence="1">Belongs to the N(4)/N(6)-methyltransferase family.</text>
</comment>
<dbReference type="PROSITE" id="PS50042">
    <property type="entry name" value="CNMP_BINDING_3"/>
    <property type="match status" value="1"/>
</dbReference>
<protein>
    <submittedName>
        <fullName evidence="7">Site-specific DNA-methyltransferase</fullName>
    </submittedName>
</protein>
<dbReference type="RefSeq" id="WP_252766930.1">
    <property type="nucleotide sequence ID" value="NZ_CP097119.1"/>
</dbReference>
<dbReference type="EMBL" id="CP097119">
    <property type="protein sequence ID" value="USS89380.1"/>
    <property type="molecule type" value="Genomic_DNA"/>
</dbReference>
<evidence type="ECO:0000313" key="8">
    <source>
        <dbReference type="Proteomes" id="UP001055911"/>
    </source>
</evidence>